<gene>
    <name evidence="18" type="ORF">SAMN04488526_2202</name>
</gene>
<dbReference type="SUPFAM" id="SSF55785">
    <property type="entry name" value="PYP-like sensor domain (PAS domain)"/>
    <property type="match status" value="1"/>
</dbReference>
<evidence type="ECO:0000256" key="3">
    <source>
        <dbReference type="ARBA" id="ARBA00022543"/>
    </source>
</evidence>
<evidence type="ECO:0000256" key="15">
    <source>
        <dbReference type="ARBA" id="ARBA00023170"/>
    </source>
</evidence>
<keyword evidence="7" id="KW-0288">FMN</keyword>
<evidence type="ECO:0000256" key="14">
    <source>
        <dbReference type="ARBA" id="ARBA00023026"/>
    </source>
</evidence>
<keyword evidence="13" id="KW-0157">Chromophore</keyword>
<keyword evidence="3" id="KW-0600">Photoreceptor protein</keyword>
<dbReference type="InterPro" id="IPR001610">
    <property type="entry name" value="PAC"/>
</dbReference>
<evidence type="ECO:0000259" key="17">
    <source>
        <dbReference type="PROSITE" id="PS50113"/>
    </source>
</evidence>
<proteinExistence type="predicted"/>
<evidence type="ECO:0000256" key="8">
    <source>
        <dbReference type="ARBA" id="ARBA00022679"/>
    </source>
</evidence>
<keyword evidence="8" id="KW-0808">Transferase</keyword>
<keyword evidence="11" id="KW-0418">Kinase</keyword>
<comment type="catalytic activity">
    <reaction evidence="1">
        <text>ATP + protein L-histidine = ADP + protein N-phospho-L-histidine.</text>
        <dbReference type="EC" id="2.7.13.3"/>
    </reaction>
</comment>
<dbReference type="EMBL" id="FNZQ01000004">
    <property type="protein sequence ID" value="SEL23263.1"/>
    <property type="molecule type" value="Genomic_DNA"/>
</dbReference>
<dbReference type="SUPFAM" id="SSF55874">
    <property type="entry name" value="ATPase domain of HSP90 chaperone/DNA topoisomerase II/histidine kinase"/>
    <property type="match status" value="1"/>
</dbReference>
<dbReference type="InterPro" id="IPR000700">
    <property type="entry name" value="PAS-assoc_C"/>
</dbReference>
<sequence>MEDVVAARLAELSASWNKAKGEVFRQAISHIRMPLCISDPTQTDNPIVFANDAFCDLTGYSMEEVIGRNCRFLQGPGTTRDSIERLREVLTGEELATVEIVNYRKDGSEFVNALQLGPISDPDGNLVFYFGSQLDVSSQRRKEKEAAALRSRELLHRLRNIVNVMAVVIKMTSRDYPGSEALRDVITGRLLALGKAHFDTIGEDGSRESLALAQIAETILHAYAPMAETQFVLNGPVMVLPESRVTPLTLILHELATNAVKYGALSAPQGHVDLSWHLDCGVLNLVWQENGGPAVTVPKREGGSGIIRTIVGAVGGTIVFDWKADGLRVDVQMSVGEQA</sequence>
<dbReference type="InterPro" id="IPR035965">
    <property type="entry name" value="PAS-like_dom_sf"/>
</dbReference>
<evidence type="ECO:0000256" key="2">
    <source>
        <dbReference type="ARBA" id="ARBA00012438"/>
    </source>
</evidence>
<keyword evidence="4" id="KW-0597">Phosphoprotein</keyword>
<dbReference type="NCBIfam" id="TIGR00229">
    <property type="entry name" value="sensory_box"/>
    <property type="match status" value="1"/>
</dbReference>
<evidence type="ECO:0000256" key="1">
    <source>
        <dbReference type="ARBA" id="ARBA00000085"/>
    </source>
</evidence>
<dbReference type="CDD" id="cd00130">
    <property type="entry name" value="PAS"/>
    <property type="match status" value="1"/>
</dbReference>
<keyword evidence="19" id="KW-1185">Reference proteome</keyword>
<dbReference type="Gene3D" id="3.30.565.10">
    <property type="entry name" value="Histidine kinase-like ATPase, C-terminal domain"/>
    <property type="match status" value="1"/>
</dbReference>
<dbReference type="STRING" id="188906.SAMN04488526_2202"/>
<dbReference type="AlphaFoldDB" id="A0A1H7NID0"/>
<evidence type="ECO:0000256" key="11">
    <source>
        <dbReference type="ARBA" id="ARBA00022777"/>
    </source>
</evidence>
<evidence type="ECO:0000256" key="12">
    <source>
        <dbReference type="ARBA" id="ARBA00022840"/>
    </source>
</evidence>
<dbReference type="GO" id="GO:0005524">
    <property type="term" value="F:ATP binding"/>
    <property type="evidence" value="ECO:0007669"/>
    <property type="project" value="UniProtKB-KW"/>
</dbReference>
<feature type="domain" description="PAC" evidence="17">
    <location>
        <begin position="96"/>
        <end position="148"/>
    </location>
</feature>
<dbReference type="PROSITE" id="PS50113">
    <property type="entry name" value="PAC"/>
    <property type="match status" value="1"/>
</dbReference>
<evidence type="ECO:0000256" key="6">
    <source>
        <dbReference type="ARBA" id="ARBA00022630"/>
    </source>
</evidence>
<dbReference type="Pfam" id="PF07536">
    <property type="entry name" value="HWE_HK"/>
    <property type="match status" value="1"/>
</dbReference>
<dbReference type="PANTHER" id="PTHR41523:SF8">
    <property type="entry name" value="ETHYLENE RESPONSE SENSOR PROTEIN"/>
    <property type="match status" value="1"/>
</dbReference>
<dbReference type="EC" id="2.7.13.3" evidence="2"/>
<evidence type="ECO:0000313" key="18">
    <source>
        <dbReference type="EMBL" id="SEL23263.1"/>
    </source>
</evidence>
<dbReference type="GO" id="GO:0009881">
    <property type="term" value="F:photoreceptor activity"/>
    <property type="evidence" value="ECO:0007669"/>
    <property type="project" value="UniProtKB-KW"/>
</dbReference>
<keyword evidence="10" id="KW-0547">Nucleotide-binding</keyword>
<name>A0A1H7NID0_9RHOB</name>
<keyword evidence="9" id="KW-0677">Repeat</keyword>
<dbReference type="RefSeq" id="WP_245737575.1">
    <property type="nucleotide sequence ID" value="NZ_FNZQ01000004.1"/>
</dbReference>
<dbReference type="Pfam" id="PF13426">
    <property type="entry name" value="PAS_9"/>
    <property type="match status" value="1"/>
</dbReference>
<dbReference type="SMART" id="SM00086">
    <property type="entry name" value="PAC"/>
    <property type="match status" value="1"/>
</dbReference>
<keyword evidence="12" id="KW-0067">ATP-binding</keyword>
<dbReference type="GO" id="GO:0004673">
    <property type="term" value="F:protein histidine kinase activity"/>
    <property type="evidence" value="ECO:0007669"/>
    <property type="project" value="UniProtKB-EC"/>
</dbReference>
<keyword evidence="14" id="KW-0843">Virulence</keyword>
<dbReference type="SMART" id="SM00091">
    <property type="entry name" value="PAS"/>
    <property type="match status" value="1"/>
</dbReference>
<dbReference type="InterPro" id="IPR000014">
    <property type="entry name" value="PAS"/>
</dbReference>
<dbReference type="PANTHER" id="PTHR41523">
    <property type="entry name" value="TWO-COMPONENT SYSTEM SENSOR PROTEIN"/>
    <property type="match status" value="1"/>
</dbReference>
<accession>A0A1H7NID0</accession>
<dbReference type="InterPro" id="IPR011102">
    <property type="entry name" value="Sig_transdc_His_kinase_HWE"/>
</dbReference>
<organism evidence="18 19">
    <name type="scientific">Jannaschia helgolandensis</name>
    <dbReference type="NCBI Taxonomy" id="188906"/>
    <lineage>
        <taxon>Bacteria</taxon>
        <taxon>Pseudomonadati</taxon>
        <taxon>Pseudomonadota</taxon>
        <taxon>Alphaproteobacteria</taxon>
        <taxon>Rhodobacterales</taxon>
        <taxon>Roseobacteraceae</taxon>
        <taxon>Jannaschia</taxon>
    </lineage>
</organism>
<feature type="domain" description="PAS" evidence="16">
    <location>
        <begin position="20"/>
        <end position="93"/>
    </location>
</feature>
<evidence type="ECO:0000256" key="7">
    <source>
        <dbReference type="ARBA" id="ARBA00022643"/>
    </source>
</evidence>
<protein>
    <recommendedName>
        <fullName evidence="2">histidine kinase</fullName>
        <ecNumber evidence="2">2.7.13.3</ecNumber>
    </recommendedName>
</protein>
<reference evidence="18 19" key="1">
    <citation type="submission" date="2016-10" db="EMBL/GenBank/DDBJ databases">
        <authorList>
            <person name="de Groot N.N."/>
        </authorList>
    </citation>
    <scope>NUCLEOTIDE SEQUENCE [LARGE SCALE GENOMIC DNA]</scope>
    <source>
        <strain evidence="18 19">DSM 14858</strain>
    </source>
</reference>
<evidence type="ECO:0000256" key="13">
    <source>
        <dbReference type="ARBA" id="ARBA00022991"/>
    </source>
</evidence>
<dbReference type="InterPro" id="IPR036890">
    <property type="entry name" value="HATPase_C_sf"/>
</dbReference>
<dbReference type="Gene3D" id="3.30.450.20">
    <property type="entry name" value="PAS domain"/>
    <property type="match status" value="1"/>
</dbReference>
<dbReference type="Proteomes" id="UP000199283">
    <property type="component" value="Unassembled WGS sequence"/>
</dbReference>
<keyword evidence="6" id="KW-0285">Flavoprotein</keyword>
<dbReference type="PROSITE" id="PS50112">
    <property type="entry name" value="PAS"/>
    <property type="match status" value="1"/>
</dbReference>
<dbReference type="SMART" id="SM00911">
    <property type="entry name" value="HWE_HK"/>
    <property type="match status" value="1"/>
</dbReference>
<keyword evidence="15" id="KW-0675">Receptor</keyword>
<evidence type="ECO:0000259" key="16">
    <source>
        <dbReference type="PROSITE" id="PS50112"/>
    </source>
</evidence>
<evidence type="ECO:0000256" key="9">
    <source>
        <dbReference type="ARBA" id="ARBA00022737"/>
    </source>
</evidence>
<evidence type="ECO:0000256" key="10">
    <source>
        <dbReference type="ARBA" id="ARBA00022741"/>
    </source>
</evidence>
<evidence type="ECO:0000256" key="5">
    <source>
        <dbReference type="ARBA" id="ARBA00022606"/>
    </source>
</evidence>
<evidence type="ECO:0000256" key="4">
    <source>
        <dbReference type="ARBA" id="ARBA00022553"/>
    </source>
</evidence>
<keyword evidence="5" id="KW-0716">Sensory transduction</keyword>
<evidence type="ECO:0000313" key="19">
    <source>
        <dbReference type="Proteomes" id="UP000199283"/>
    </source>
</evidence>